<reference evidence="2" key="1">
    <citation type="submission" date="2021-01" db="EMBL/GenBank/DDBJ databases">
        <authorList>
            <person name="Corre E."/>
            <person name="Pelletier E."/>
            <person name="Niang G."/>
            <person name="Scheremetjew M."/>
            <person name="Finn R."/>
            <person name="Kale V."/>
            <person name="Holt S."/>
            <person name="Cochrane G."/>
            <person name="Meng A."/>
            <person name="Brown T."/>
            <person name="Cohen L."/>
        </authorList>
    </citation>
    <scope>NUCLEOTIDE SEQUENCE</scope>
    <source>
        <strain evidence="2">Pbaha01</strain>
    </source>
</reference>
<dbReference type="EMBL" id="HBEG01052460">
    <property type="protein sequence ID" value="CAD8388220.1"/>
    <property type="molecule type" value="Transcribed_RNA"/>
</dbReference>
<feature type="transmembrane region" description="Helical" evidence="1">
    <location>
        <begin position="9"/>
        <end position="31"/>
    </location>
</feature>
<evidence type="ECO:0000256" key="1">
    <source>
        <dbReference type="SAM" id="Phobius"/>
    </source>
</evidence>
<accession>A0A7S0BAX0</accession>
<keyword evidence="1" id="KW-1133">Transmembrane helix</keyword>
<keyword evidence="1" id="KW-0472">Membrane</keyword>
<sequence length="96" mass="10361">MNGLTKGELVIDVFVTILLAFSAVATLLVGWQRFAVVRALGVLRARRLSVWPVFAVFVGIAGVCSAATVIRQPKRLQDWPLPDAWQVGLGQALSTS</sequence>
<name>A0A7S0BAX0_9DINO</name>
<proteinExistence type="predicted"/>
<gene>
    <name evidence="2" type="ORF">PBAH0796_LOCUS31908</name>
</gene>
<keyword evidence="1" id="KW-0812">Transmembrane</keyword>
<protein>
    <submittedName>
        <fullName evidence="2">Uncharacterized protein</fullName>
    </submittedName>
</protein>
<evidence type="ECO:0000313" key="2">
    <source>
        <dbReference type="EMBL" id="CAD8388220.1"/>
    </source>
</evidence>
<dbReference type="AlphaFoldDB" id="A0A7S0BAX0"/>
<organism evidence="2">
    <name type="scientific">Pyrodinium bahamense</name>
    <dbReference type="NCBI Taxonomy" id="73915"/>
    <lineage>
        <taxon>Eukaryota</taxon>
        <taxon>Sar</taxon>
        <taxon>Alveolata</taxon>
        <taxon>Dinophyceae</taxon>
        <taxon>Gonyaulacales</taxon>
        <taxon>Pyrocystaceae</taxon>
        <taxon>Pyrodinium</taxon>
    </lineage>
</organism>
<feature type="transmembrane region" description="Helical" evidence="1">
    <location>
        <begin position="51"/>
        <end position="70"/>
    </location>
</feature>